<dbReference type="Gene3D" id="2.30.40.10">
    <property type="entry name" value="Urease, subunit C, domain 1"/>
    <property type="match status" value="1"/>
</dbReference>
<reference evidence="10 11" key="1">
    <citation type="journal article" date="2019" name="Extremophiles">
        <title>Biogeography of thermophiles and predominance of Thermus scotoductus in domestic water heaters.</title>
        <authorList>
            <person name="Wilpiszeski R.L."/>
            <person name="Zhang Z."/>
            <person name="House C.H."/>
        </authorList>
    </citation>
    <scope>NUCLEOTIDE SEQUENCE [LARGE SCALE GENOMIC DNA]</scope>
    <source>
        <strain evidence="10 11">27_S27</strain>
    </source>
</reference>
<dbReference type="Gene3D" id="3.20.20.140">
    <property type="entry name" value="Metal-dependent hydrolases"/>
    <property type="match status" value="1"/>
</dbReference>
<dbReference type="InterPro" id="IPR006680">
    <property type="entry name" value="Amidohydro-rel"/>
</dbReference>
<dbReference type="GO" id="GO:0046872">
    <property type="term" value="F:metal ion binding"/>
    <property type="evidence" value="ECO:0007669"/>
    <property type="project" value="UniProtKB-KW"/>
</dbReference>
<feature type="binding site" evidence="8">
    <location>
        <position position="201"/>
    </location>
    <ligand>
        <name>Zn(2+)</name>
        <dbReference type="ChEBI" id="CHEBI:29105"/>
    </ligand>
</feature>
<feature type="binding site" evidence="7">
    <location>
        <position position="128"/>
    </location>
    <ligand>
        <name>substrate</name>
    </ligand>
</feature>
<evidence type="ECO:0000256" key="1">
    <source>
        <dbReference type="ARBA" id="ARBA00010716"/>
    </source>
</evidence>
<dbReference type="CDD" id="cd00854">
    <property type="entry name" value="NagA"/>
    <property type="match status" value="1"/>
</dbReference>
<dbReference type="Pfam" id="PF01979">
    <property type="entry name" value="Amidohydro_1"/>
    <property type="match status" value="1"/>
</dbReference>
<dbReference type="SUPFAM" id="SSF51338">
    <property type="entry name" value="Composite domain of metallo-dependent hydrolases"/>
    <property type="match status" value="1"/>
</dbReference>
<dbReference type="GO" id="GO:0006046">
    <property type="term" value="P:N-acetylglucosamine catabolic process"/>
    <property type="evidence" value="ECO:0007669"/>
    <property type="project" value="TreeGrafter"/>
</dbReference>
<evidence type="ECO:0000256" key="4">
    <source>
        <dbReference type="ARBA" id="ARBA00023277"/>
    </source>
</evidence>
<dbReference type="Proteomes" id="UP000286712">
    <property type="component" value="Unassembled WGS sequence"/>
</dbReference>
<organism evidence="10 11">
    <name type="scientific">Thermus scotoductus</name>
    <dbReference type="NCBI Taxonomy" id="37636"/>
    <lineage>
        <taxon>Bacteria</taxon>
        <taxon>Thermotogati</taxon>
        <taxon>Deinococcota</taxon>
        <taxon>Deinococci</taxon>
        <taxon>Thermales</taxon>
        <taxon>Thermaceae</taxon>
        <taxon>Thermus</taxon>
    </lineage>
</organism>
<sequence>MIRGWHLAGSILTPQGFVQGRLHFSERIEAIEEAPVKGPYILPGFLDLHVHGGGGREVMEGQEGVEATLRFHLQHGTTGLLATTVTAPLADLERTLKGAQAAMEGPWGKALLGVHLEGPFISPNRLGAQPPFPLPPDREIASHLLSLAPVRVVTLAPELLGALELIRFLAEKGIRVQLGHTGARYEEALSALEAGAVGFTHLYNAMTGLHHRAPGVVGLALERGKWAEIIPDGLHVHPAAIRLALKTIPGLYFVSDAVAAAGMPEGTYPLGAHRMEKRKEGVWLGESLAGSTLTLDQALRNLVAFRVPLEEAAKRLSLYPARYLRLSDRGEIALGKRADLVVLDEALRVLEVYLEGEQLAWEGSTRN</sequence>
<evidence type="ECO:0000256" key="7">
    <source>
        <dbReference type="PIRSR" id="PIRSR038994-2"/>
    </source>
</evidence>
<keyword evidence="3 5" id="KW-0378">Hydrolase</keyword>
<evidence type="ECO:0000313" key="11">
    <source>
        <dbReference type="Proteomes" id="UP000286712"/>
    </source>
</evidence>
<feature type="active site" description="Proton donor/acceptor" evidence="6">
    <location>
        <position position="256"/>
    </location>
</feature>
<comment type="cofactor">
    <cofactor evidence="8">
        <name>a divalent metal cation</name>
        <dbReference type="ChEBI" id="CHEBI:60240"/>
    </cofactor>
    <text evidence="8">Binds 1 divalent metal cation per subunit.</text>
</comment>
<dbReference type="PIRSF" id="PIRSF038994">
    <property type="entry name" value="NagA"/>
    <property type="match status" value="1"/>
</dbReference>
<accession>A0A430S0K8</accession>
<evidence type="ECO:0000256" key="2">
    <source>
        <dbReference type="ARBA" id="ARBA00022723"/>
    </source>
</evidence>
<dbReference type="InterPro" id="IPR032466">
    <property type="entry name" value="Metal_Hydrolase"/>
</dbReference>
<feature type="binding site" evidence="8">
    <location>
        <position position="117"/>
    </location>
    <ligand>
        <name>Zn(2+)</name>
        <dbReference type="ChEBI" id="CHEBI:29105"/>
    </ligand>
</feature>
<dbReference type="NCBIfam" id="TIGR00221">
    <property type="entry name" value="nagA"/>
    <property type="match status" value="1"/>
</dbReference>
<dbReference type="InterPro" id="IPR003764">
    <property type="entry name" value="GlcNAc_6-P_deAcase"/>
</dbReference>
<feature type="binding site" evidence="7">
    <location>
        <begin position="288"/>
        <end position="290"/>
    </location>
    <ligand>
        <name>substrate</name>
    </ligand>
</feature>
<dbReference type="InterPro" id="IPR011059">
    <property type="entry name" value="Metal-dep_hydrolase_composite"/>
</dbReference>
<dbReference type="RefSeq" id="WP_126212867.1">
    <property type="nucleotide sequence ID" value="NZ_PELW01000082.1"/>
</dbReference>
<feature type="domain" description="Amidohydrolase-related" evidence="9">
    <location>
        <begin position="40"/>
        <end position="347"/>
    </location>
</feature>
<name>A0A430S0K8_THESC</name>
<feature type="binding site" evidence="7">
    <location>
        <begin position="204"/>
        <end position="205"/>
    </location>
    <ligand>
        <name>substrate</name>
    </ligand>
</feature>
<evidence type="ECO:0000256" key="6">
    <source>
        <dbReference type="PIRSR" id="PIRSR038994-1"/>
    </source>
</evidence>
<feature type="binding site" evidence="7">
    <location>
        <position position="235"/>
    </location>
    <ligand>
        <name>substrate</name>
    </ligand>
</feature>
<dbReference type="PANTHER" id="PTHR11113:SF14">
    <property type="entry name" value="N-ACETYLGLUCOSAMINE-6-PHOSPHATE DEACETYLASE"/>
    <property type="match status" value="1"/>
</dbReference>
<keyword evidence="2 8" id="KW-0479">Metal-binding</keyword>
<evidence type="ECO:0000259" key="9">
    <source>
        <dbReference type="Pfam" id="PF01979"/>
    </source>
</evidence>
<dbReference type="EMBL" id="PELW01000082">
    <property type="protein sequence ID" value="RTH27022.1"/>
    <property type="molecule type" value="Genomic_DNA"/>
</dbReference>
<comment type="similarity">
    <text evidence="1 5">Belongs to the metallo-dependent hydrolases superfamily. NagA family.</text>
</comment>
<evidence type="ECO:0000313" key="10">
    <source>
        <dbReference type="EMBL" id="RTH27022.1"/>
    </source>
</evidence>
<keyword evidence="4 5" id="KW-0119">Carbohydrate metabolism</keyword>
<evidence type="ECO:0000256" key="8">
    <source>
        <dbReference type="PIRSR" id="PIRSR038994-3"/>
    </source>
</evidence>
<dbReference type="GO" id="GO:0008448">
    <property type="term" value="F:N-acetylglucosamine-6-phosphate deacetylase activity"/>
    <property type="evidence" value="ECO:0007669"/>
    <property type="project" value="InterPro"/>
</dbReference>
<dbReference type="AlphaFoldDB" id="A0A430S0K8"/>
<evidence type="ECO:0000256" key="3">
    <source>
        <dbReference type="ARBA" id="ARBA00022801"/>
    </source>
</evidence>
<dbReference type="SUPFAM" id="SSF51556">
    <property type="entry name" value="Metallo-dependent hydrolases"/>
    <property type="match status" value="1"/>
</dbReference>
<protein>
    <submittedName>
        <fullName evidence="10">N-acetylglucosamine-6-phosphate deacetylase</fullName>
    </submittedName>
</protein>
<proteinExistence type="inferred from homology"/>
<dbReference type="PANTHER" id="PTHR11113">
    <property type="entry name" value="N-ACETYLGLUCOSAMINE-6-PHOSPHATE DEACETYLASE"/>
    <property type="match status" value="1"/>
</dbReference>
<feature type="binding site" evidence="7">
    <location>
        <position position="212"/>
    </location>
    <ligand>
        <name>substrate</name>
    </ligand>
</feature>
<evidence type="ECO:0000256" key="5">
    <source>
        <dbReference type="PIRNR" id="PIRNR038994"/>
    </source>
</evidence>
<gene>
    <name evidence="10" type="primary">nagA</name>
    <name evidence="10" type="ORF">CSW40_03875</name>
</gene>
<comment type="caution">
    <text evidence="10">The sequence shown here is derived from an EMBL/GenBank/DDBJ whole genome shotgun (WGS) entry which is preliminary data.</text>
</comment>
<feature type="binding site" evidence="8">
    <location>
        <position position="180"/>
    </location>
    <ligand>
        <name>Zn(2+)</name>
        <dbReference type="ChEBI" id="CHEBI:29105"/>
    </ligand>
</feature>